<reference evidence="2" key="1">
    <citation type="submission" date="2016-06" db="EMBL/GenBank/DDBJ databases">
        <title>Parallel loss of symbiosis genes in relatives of nitrogen-fixing non-legume Parasponia.</title>
        <authorList>
            <person name="Van Velzen R."/>
            <person name="Holmer R."/>
            <person name="Bu F."/>
            <person name="Rutten L."/>
            <person name="Van Zeijl A."/>
            <person name="Liu W."/>
            <person name="Santuari L."/>
            <person name="Cao Q."/>
            <person name="Sharma T."/>
            <person name="Shen D."/>
            <person name="Roswanjaya Y."/>
            <person name="Wardhani T."/>
            <person name="Kalhor M.S."/>
            <person name="Jansen J."/>
            <person name="Van den Hoogen J."/>
            <person name="Gungor B."/>
            <person name="Hartog M."/>
            <person name="Hontelez J."/>
            <person name="Verver J."/>
            <person name="Yang W.-C."/>
            <person name="Schijlen E."/>
            <person name="Repin R."/>
            <person name="Schilthuizen M."/>
            <person name="Schranz E."/>
            <person name="Heidstra R."/>
            <person name="Miyata K."/>
            <person name="Fedorova E."/>
            <person name="Kohlen W."/>
            <person name="Bisseling T."/>
            <person name="Smit S."/>
            <person name="Geurts R."/>
        </authorList>
    </citation>
    <scope>NUCLEOTIDE SEQUENCE [LARGE SCALE GENOMIC DNA]</scope>
    <source>
        <strain evidence="2">cv. RG33-2</strain>
    </source>
</reference>
<evidence type="ECO:0000313" key="1">
    <source>
        <dbReference type="EMBL" id="POO00459.1"/>
    </source>
</evidence>
<evidence type="ECO:0000313" key="2">
    <source>
        <dbReference type="Proteomes" id="UP000237000"/>
    </source>
</evidence>
<dbReference type="Proteomes" id="UP000237000">
    <property type="component" value="Unassembled WGS sequence"/>
</dbReference>
<dbReference type="InParanoid" id="A0A2P5FRS4"/>
<gene>
    <name evidence="1" type="ORF">TorRG33x02_038720</name>
</gene>
<accession>A0A2P5FRS4</accession>
<dbReference type="AlphaFoldDB" id="A0A2P5FRS4"/>
<protein>
    <submittedName>
        <fullName evidence="1">Uncharacterized protein</fullName>
    </submittedName>
</protein>
<comment type="caution">
    <text evidence="1">The sequence shown here is derived from an EMBL/GenBank/DDBJ whole genome shotgun (WGS) entry which is preliminary data.</text>
</comment>
<organism evidence="1 2">
    <name type="scientific">Trema orientale</name>
    <name type="common">Charcoal tree</name>
    <name type="synonym">Celtis orientalis</name>
    <dbReference type="NCBI Taxonomy" id="63057"/>
    <lineage>
        <taxon>Eukaryota</taxon>
        <taxon>Viridiplantae</taxon>
        <taxon>Streptophyta</taxon>
        <taxon>Embryophyta</taxon>
        <taxon>Tracheophyta</taxon>
        <taxon>Spermatophyta</taxon>
        <taxon>Magnoliopsida</taxon>
        <taxon>eudicotyledons</taxon>
        <taxon>Gunneridae</taxon>
        <taxon>Pentapetalae</taxon>
        <taxon>rosids</taxon>
        <taxon>fabids</taxon>
        <taxon>Rosales</taxon>
        <taxon>Cannabaceae</taxon>
        <taxon>Trema</taxon>
    </lineage>
</organism>
<keyword evidence="2" id="KW-1185">Reference proteome</keyword>
<proteinExistence type="predicted"/>
<dbReference type="OrthoDB" id="10298511at2759"/>
<name>A0A2P5FRS4_TREOI</name>
<sequence length="120" mass="13838">MRQNVTHFSFQVLNGHYSIWDIQIFRSKEKMTIFTYTSPKKNKVITCMFQVVHMLTLSTSSLFRGPLEPPYELTTSLRMYIMRGFCNPSPMLPKVPKNINNLSNQSAYLNIPISNTALST</sequence>
<dbReference type="EMBL" id="JXTC01000013">
    <property type="protein sequence ID" value="POO00459.1"/>
    <property type="molecule type" value="Genomic_DNA"/>
</dbReference>